<sequence>MKSHDDPVLFLPPQLQHWRGSRRIMQLHEKRYMKRAGEAGIALRASRVEPLPKEPPASRHGDLSQYLHENGV</sequence>
<accession>A0AB33G0J1</accession>
<evidence type="ECO:0000313" key="2">
    <source>
        <dbReference type="EMBL" id="AWL67307.1"/>
    </source>
</evidence>
<evidence type="ECO:0000313" key="3">
    <source>
        <dbReference type="Proteomes" id="UP000245399"/>
    </source>
</evidence>
<proteinExistence type="predicted"/>
<feature type="region of interest" description="Disordered" evidence="1">
    <location>
        <begin position="47"/>
        <end position="72"/>
    </location>
</feature>
<protein>
    <submittedName>
        <fullName evidence="2">Uncharacterized protein</fullName>
    </submittedName>
</protein>
<dbReference type="Proteomes" id="UP000245399">
    <property type="component" value="Chromosome"/>
</dbReference>
<name>A0AB33G0J1_SERMA</name>
<feature type="compositionally biased region" description="Basic and acidic residues" evidence="1">
    <location>
        <begin position="47"/>
        <end position="62"/>
    </location>
</feature>
<dbReference type="EMBL" id="CP029449">
    <property type="protein sequence ID" value="AWL67307.1"/>
    <property type="molecule type" value="Genomic_DNA"/>
</dbReference>
<organism evidence="2 3">
    <name type="scientific">Serratia marcescens</name>
    <dbReference type="NCBI Taxonomy" id="615"/>
    <lineage>
        <taxon>Bacteria</taxon>
        <taxon>Pseudomonadati</taxon>
        <taxon>Pseudomonadota</taxon>
        <taxon>Gammaproteobacteria</taxon>
        <taxon>Enterobacterales</taxon>
        <taxon>Yersiniaceae</taxon>
        <taxon>Serratia</taxon>
    </lineage>
</organism>
<gene>
    <name evidence="2" type="ORF">DKC05_06325</name>
</gene>
<dbReference type="AlphaFoldDB" id="A0AB33G0J1"/>
<reference evidence="2 3" key="1">
    <citation type="submission" date="2018-05" db="EMBL/GenBank/DDBJ databases">
        <title>Klebsiella quasipneumonaiae provides a window into carbapenemase gene transfer, plasmid rearrangements and nosocomial acquisition from the hospital environment.</title>
        <authorList>
            <person name="Mathers A.J."/>
            <person name="Vegesana K."/>
            <person name="Stoesser N."/>
            <person name="Crook D."/>
            <person name="Vaughan A."/>
            <person name="Barry K."/>
            <person name="Parikh H."/>
            <person name="Sebra R."/>
            <person name="Kotay S."/>
            <person name="Walker A.S."/>
            <person name="Sheppard A.E."/>
        </authorList>
    </citation>
    <scope>NUCLEOTIDE SEQUENCE [LARGE SCALE GENOMIC DNA]</scope>
    <source>
        <strain evidence="2 3">CAV1761</strain>
    </source>
</reference>
<evidence type="ECO:0000256" key="1">
    <source>
        <dbReference type="SAM" id="MobiDB-lite"/>
    </source>
</evidence>